<dbReference type="Proteomes" id="UP000275846">
    <property type="component" value="Unassembled WGS sequence"/>
</dbReference>
<evidence type="ECO:0000313" key="4">
    <source>
        <dbReference type="WBParaSite" id="SSLN_0000278801-mRNA-1"/>
    </source>
</evidence>
<sequence length="203" mass="22961">MADEYDDLKQMLQQQLKLMEALTVKLSYSSAAGGSKSVDHIAGSVTEFLYDSQAYSTFDSWYKRYEDFFSVNLAAQDDTWKVRLLLCKLGPVDHEHYAYFIPPKNPREITFANTLKTLHIFGEQSSLFNTQSQCLQLCKCKSDDSITYAGGRQSRVWAIALTPNCYPLLATADLFTLLNGGTYLTKFDLADAYLQVEVTPQSR</sequence>
<reference evidence="4" key="1">
    <citation type="submission" date="2016-06" db="UniProtKB">
        <authorList>
            <consortium name="WormBaseParasite"/>
        </authorList>
    </citation>
    <scope>IDENTIFICATION</scope>
</reference>
<dbReference type="EMBL" id="UYSU01032315">
    <property type="protein sequence ID" value="VDL89086.1"/>
    <property type="molecule type" value="Genomic_DNA"/>
</dbReference>
<keyword evidence="3" id="KW-1185">Reference proteome</keyword>
<accession>A0A183SEQ3</accession>
<dbReference type="WBParaSite" id="SSLN_0000278801-mRNA-1">
    <property type="protein sequence ID" value="SSLN_0000278801-mRNA-1"/>
    <property type="gene ID" value="SSLN_0000278801"/>
</dbReference>
<evidence type="ECO:0000313" key="2">
    <source>
        <dbReference type="EMBL" id="VDL89086.1"/>
    </source>
</evidence>
<evidence type="ECO:0000313" key="3">
    <source>
        <dbReference type="Proteomes" id="UP000275846"/>
    </source>
</evidence>
<protein>
    <submittedName>
        <fullName evidence="4">Reverse transcriptase domain-containing protein</fullName>
    </submittedName>
</protein>
<dbReference type="InterPro" id="IPR055510">
    <property type="entry name" value="DUF7083"/>
</dbReference>
<dbReference type="OrthoDB" id="6260091at2759"/>
<feature type="domain" description="DUF7083" evidence="1">
    <location>
        <begin position="39"/>
        <end position="121"/>
    </location>
</feature>
<gene>
    <name evidence="2" type="ORF">SSLN_LOCUS2701</name>
</gene>
<organism evidence="4">
    <name type="scientific">Schistocephalus solidus</name>
    <name type="common">Tapeworm</name>
    <dbReference type="NCBI Taxonomy" id="70667"/>
    <lineage>
        <taxon>Eukaryota</taxon>
        <taxon>Metazoa</taxon>
        <taxon>Spiralia</taxon>
        <taxon>Lophotrochozoa</taxon>
        <taxon>Platyhelminthes</taxon>
        <taxon>Cestoda</taxon>
        <taxon>Eucestoda</taxon>
        <taxon>Diphyllobothriidea</taxon>
        <taxon>Diphyllobothriidae</taxon>
        <taxon>Schistocephalus</taxon>
    </lineage>
</organism>
<name>A0A183SEQ3_SCHSO</name>
<proteinExistence type="predicted"/>
<dbReference type="AlphaFoldDB" id="A0A183SEQ3"/>
<dbReference type="Pfam" id="PF23309">
    <property type="entry name" value="DUF7083"/>
    <property type="match status" value="1"/>
</dbReference>
<evidence type="ECO:0000259" key="1">
    <source>
        <dbReference type="Pfam" id="PF23309"/>
    </source>
</evidence>
<reference evidence="2 3" key="2">
    <citation type="submission" date="2018-11" db="EMBL/GenBank/DDBJ databases">
        <authorList>
            <consortium name="Pathogen Informatics"/>
        </authorList>
    </citation>
    <scope>NUCLEOTIDE SEQUENCE [LARGE SCALE GENOMIC DNA]</scope>
    <source>
        <strain evidence="2 3">NST_G2</strain>
    </source>
</reference>